<dbReference type="AlphaFoldDB" id="A0A0D2JBH9"/>
<evidence type="ECO:0000313" key="3">
    <source>
        <dbReference type="Proteomes" id="UP000053617"/>
    </source>
</evidence>
<evidence type="ECO:0000256" key="1">
    <source>
        <dbReference type="SAM" id="MobiDB-lite"/>
    </source>
</evidence>
<reference evidence="2 3" key="1">
    <citation type="submission" date="2015-01" db="EMBL/GenBank/DDBJ databases">
        <title>The Genome Sequence of Rhinocladiella mackenzie CBS 650.93.</title>
        <authorList>
            <consortium name="The Broad Institute Genomics Platform"/>
            <person name="Cuomo C."/>
            <person name="de Hoog S."/>
            <person name="Gorbushina A."/>
            <person name="Stielow B."/>
            <person name="Teixiera M."/>
            <person name="Abouelleil A."/>
            <person name="Chapman S.B."/>
            <person name="Priest M."/>
            <person name="Young S.K."/>
            <person name="Wortman J."/>
            <person name="Nusbaum C."/>
            <person name="Birren B."/>
        </authorList>
    </citation>
    <scope>NUCLEOTIDE SEQUENCE [LARGE SCALE GENOMIC DNA]</scope>
    <source>
        <strain evidence="2 3">CBS 650.93</strain>
    </source>
</reference>
<accession>A0A0D2JBH9</accession>
<sequence length="963" mass="107474">MDGPSSEDTFGVTTALLEIRRSPNASVEADRGEDGEGAGGADKPSDKAEINHSSNERTQASGTGNTEEDSDQFETWAPSAQILKSDDVDNLSQMSRRLPLAPSTEEPQLSPVDSTDSRQWPEPPRITSNRIAPLFRESRISIAVDVSGSTYGPGLAAEARAIRDICSLFPRSARSDIRILPWSHYASRPISLDDLDELDPDGDTKPSVLLHDADCRYELQRSSFWFLMTDGDILAPDVRQFARELVEYGLHGLACVIAIFGEREQTPANCNVSVGLSVFAVSPHCAFLYTDIGSNETYVLQTKGCFSALLPKGKSNPRLTQATRWTDLPRTSYENLSRVQIPLPQSVSKDEVVLGDNTRLNLLKLFESPEVDTSMANRILDNEDNLKTIALTAKLKGQTEQLRRWLDSVEKASAETWDLANVEKLHGGQQSDLLVDAMTKLLAPESPEEGQKRAQTQTREANTQDIKFLEVQTRLDTARSAVHRRQSSINHVRKVSLSSFDLAKDNIGGVEYEVPPDAYGHRSRFPSSNLEPIIQAPPAYSRRLSSTSLFTPGFQKPEFQKDFFKGRCNLCASNEHVMALLLRVPPGGSVTANFPRPQSSSNLVYPLTMGNYPETDIISSVPACDPCSFRMAERGTLPSGESIVASLPLVSFAKNRLAWLETINVATQKRFCMEDLPLVFLSIMYTKMERILNEENVETTFTLRAGLEWACVNLLREVHIVPKAHPQTLSIPWLLQDYILQIFKNTLDEASFVDLLRYPLDGFVVANVALSESRHKIQLSAQKRKRVVFLRFLYHLAEQYQLLASECDGLVLEALKILILQQGTDSNAPPSLLDLDRMRQLSVINARDLLQSLQRRMVRRQKKTQHQKLSISVSDLLKTPMLDEETCNAFRRLGGLFSWIDDQAGHAIAAFMHYLFCMEVPEVDASDRFVSIRTTSDMSAVMLDPGGMSAKKVDSLVEKFQFL</sequence>
<gene>
    <name evidence="2" type="ORF">Z518_04431</name>
</gene>
<dbReference type="GeneID" id="25292502"/>
<feature type="compositionally biased region" description="Polar residues" evidence="1">
    <location>
        <begin position="1"/>
        <end position="12"/>
    </location>
</feature>
<organism evidence="2 3">
    <name type="scientific">Rhinocladiella mackenziei CBS 650.93</name>
    <dbReference type="NCBI Taxonomy" id="1442369"/>
    <lineage>
        <taxon>Eukaryota</taxon>
        <taxon>Fungi</taxon>
        <taxon>Dikarya</taxon>
        <taxon>Ascomycota</taxon>
        <taxon>Pezizomycotina</taxon>
        <taxon>Eurotiomycetes</taxon>
        <taxon>Chaetothyriomycetidae</taxon>
        <taxon>Chaetothyriales</taxon>
        <taxon>Herpotrichiellaceae</taxon>
        <taxon>Rhinocladiella</taxon>
    </lineage>
</organism>
<dbReference type="OrthoDB" id="4160666at2759"/>
<feature type="compositionally biased region" description="Polar residues" evidence="1">
    <location>
        <begin position="105"/>
        <end position="118"/>
    </location>
</feature>
<dbReference type="Proteomes" id="UP000053617">
    <property type="component" value="Unassembled WGS sequence"/>
</dbReference>
<proteinExistence type="predicted"/>
<dbReference type="RefSeq" id="XP_013273591.1">
    <property type="nucleotide sequence ID" value="XM_013418137.1"/>
</dbReference>
<dbReference type="EMBL" id="KN847477">
    <property type="protein sequence ID" value="KIX06455.1"/>
    <property type="molecule type" value="Genomic_DNA"/>
</dbReference>
<feature type="region of interest" description="Disordered" evidence="1">
    <location>
        <begin position="1"/>
        <end position="75"/>
    </location>
</feature>
<dbReference type="HOGENOM" id="CLU_012769_0_0_1"/>
<dbReference type="VEuPathDB" id="FungiDB:Z518_04431"/>
<keyword evidence="3" id="KW-1185">Reference proteome</keyword>
<feature type="region of interest" description="Disordered" evidence="1">
    <location>
        <begin position="98"/>
        <end position="128"/>
    </location>
</feature>
<protein>
    <submittedName>
        <fullName evidence="2">Uncharacterized protein</fullName>
    </submittedName>
</protein>
<evidence type="ECO:0000313" key="2">
    <source>
        <dbReference type="EMBL" id="KIX06455.1"/>
    </source>
</evidence>
<name>A0A0D2JBH9_9EURO</name>
<feature type="compositionally biased region" description="Polar residues" evidence="1">
    <location>
        <begin position="51"/>
        <end position="65"/>
    </location>
</feature>